<dbReference type="Pfam" id="PF06679">
    <property type="entry name" value="DUF1180"/>
    <property type="match status" value="1"/>
</dbReference>
<comment type="similarity">
    <text evidence="2">Belongs to the FAM174 family.</text>
</comment>
<keyword evidence="6 8" id="KW-0472">Membrane</keyword>
<feature type="chain" id="PRO_5008056914" evidence="9">
    <location>
        <begin position="21"/>
        <end position="151"/>
    </location>
</feature>
<evidence type="ECO:0000256" key="8">
    <source>
        <dbReference type="SAM" id="Phobius"/>
    </source>
</evidence>
<dbReference type="Proteomes" id="UP000078046">
    <property type="component" value="Unassembled WGS sequence"/>
</dbReference>
<dbReference type="GO" id="GO:0016020">
    <property type="term" value="C:membrane"/>
    <property type="evidence" value="ECO:0007669"/>
    <property type="project" value="UniProtKB-SubCell"/>
</dbReference>
<evidence type="ECO:0000256" key="1">
    <source>
        <dbReference type="ARBA" id="ARBA00004479"/>
    </source>
</evidence>
<keyword evidence="7" id="KW-0325">Glycoprotein</keyword>
<keyword evidence="4 9" id="KW-0732">Signal</keyword>
<keyword evidence="5 8" id="KW-1133">Transmembrane helix</keyword>
<evidence type="ECO:0000313" key="11">
    <source>
        <dbReference type="Proteomes" id="UP000078046"/>
    </source>
</evidence>
<dbReference type="PANTHER" id="PTHR28607">
    <property type="entry name" value="EXPRESSED PROTEIN"/>
    <property type="match status" value="1"/>
</dbReference>
<gene>
    <name evidence="10" type="ORF">A3Q56_01371</name>
</gene>
<comment type="caution">
    <text evidence="10">The sequence shown here is derived from an EMBL/GenBank/DDBJ whole genome shotgun (WGS) entry which is preliminary data.</text>
</comment>
<proteinExistence type="inferred from homology"/>
<sequence>MKIVFVHIWLIFSFICTTYSQNEILADNNYSNAVKFKNCTLNDTDLNSTNTNKSLCNTNSTEYKIIDTKDVNLSSNTLIVGFLTVASAGFLVILMILVCHYRKKCGDKRTRRYGILSDDTSDLEIAPLDQFDDSDDEDMTLYEVNNIPVNQ</sequence>
<evidence type="ECO:0000256" key="5">
    <source>
        <dbReference type="ARBA" id="ARBA00022989"/>
    </source>
</evidence>
<dbReference type="AlphaFoldDB" id="A0A177BBQ8"/>
<evidence type="ECO:0000313" key="10">
    <source>
        <dbReference type="EMBL" id="OAF70864.1"/>
    </source>
</evidence>
<dbReference type="EMBL" id="LWCA01000104">
    <property type="protein sequence ID" value="OAF70864.1"/>
    <property type="molecule type" value="Genomic_DNA"/>
</dbReference>
<evidence type="ECO:0000256" key="2">
    <source>
        <dbReference type="ARBA" id="ARBA00006986"/>
    </source>
</evidence>
<evidence type="ECO:0000256" key="7">
    <source>
        <dbReference type="ARBA" id="ARBA00023180"/>
    </source>
</evidence>
<reference evidence="10 11" key="1">
    <citation type="submission" date="2016-04" db="EMBL/GenBank/DDBJ databases">
        <title>The genome of Intoshia linei affirms orthonectids as highly simplified spiralians.</title>
        <authorList>
            <person name="Mikhailov K.V."/>
            <person name="Slusarev G.S."/>
            <person name="Nikitin M.A."/>
            <person name="Logacheva M.D."/>
            <person name="Penin A."/>
            <person name="Aleoshin V."/>
            <person name="Panchin Y.V."/>
        </authorList>
    </citation>
    <scope>NUCLEOTIDE SEQUENCE [LARGE SCALE GENOMIC DNA]</scope>
    <source>
        <strain evidence="10">Intl2013</strain>
        <tissue evidence="10">Whole animal</tissue>
    </source>
</reference>
<name>A0A177BBQ8_9BILA</name>
<evidence type="ECO:0000256" key="9">
    <source>
        <dbReference type="SAM" id="SignalP"/>
    </source>
</evidence>
<keyword evidence="3 8" id="KW-0812">Transmembrane</keyword>
<evidence type="ECO:0000256" key="3">
    <source>
        <dbReference type="ARBA" id="ARBA00022692"/>
    </source>
</evidence>
<accession>A0A177BBQ8</accession>
<evidence type="ECO:0000256" key="4">
    <source>
        <dbReference type="ARBA" id="ARBA00022729"/>
    </source>
</evidence>
<feature type="transmembrane region" description="Helical" evidence="8">
    <location>
        <begin position="78"/>
        <end position="101"/>
    </location>
</feature>
<organism evidence="10 11">
    <name type="scientific">Intoshia linei</name>
    <dbReference type="NCBI Taxonomy" id="1819745"/>
    <lineage>
        <taxon>Eukaryota</taxon>
        <taxon>Metazoa</taxon>
        <taxon>Spiralia</taxon>
        <taxon>Lophotrochozoa</taxon>
        <taxon>Mesozoa</taxon>
        <taxon>Orthonectida</taxon>
        <taxon>Rhopaluridae</taxon>
        <taxon>Intoshia</taxon>
    </lineage>
</organism>
<feature type="signal peptide" evidence="9">
    <location>
        <begin position="1"/>
        <end position="20"/>
    </location>
</feature>
<keyword evidence="11" id="KW-1185">Reference proteome</keyword>
<dbReference type="OrthoDB" id="9950075at2759"/>
<dbReference type="InterPro" id="IPR009565">
    <property type="entry name" value="FAM174-like"/>
</dbReference>
<evidence type="ECO:0000256" key="6">
    <source>
        <dbReference type="ARBA" id="ARBA00023136"/>
    </source>
</evidence>
<comment type="subcellular location">
    <subcellularLocation>
        <location evidence="1">Membrane</location>
        <topology evidence="1">Single-pass type I membrane protein</topology>
    </subcellularLocation>
</comment>
<protein>
    <submittedName>
        <fullName evidence="10">Uncharacterized protein</fullName>
    </submittedName>
</protein>
<dbReference type="PANTHER" id="PTHR28607:SF4">
    <property type="entry name" value="TRANSMEMBRANE PROTEIN"/>
    <property type="match status" value="1"/>
</dbReference>